<proteinExistence type="predicted"/>
<evidence type="ECO:0000256" key="1">
    <source>
        <dbReference type="SAM" id="MobiDB-lite"/>
    </source>
</evidence>
<gene>
    <name evidence="2" type="ORF">B0T16DRAFT_14098</name>
</gene>
<dbReference type="Proteomes" id="UP001174936">
    <property type="component" value="Unassembled WGS sequence"/>
</dbReference>
<reference evidence="2" key="1">
    <citation type="submission" date="2023-06" db="EMBL/GenBank/DDBJ databases">
        <title>Genome-scale phylogeny and comparative genomics of the fungal order Sordariales.</title>
        <authorList>
            <consortium name="Lawrence Berkeley National Laboratory"/>
            <person name="Hensen N."/>
            <person name="Bonometti L."/>
            <person name="Westerberg I."/>
            <person name="Brannstrom I.O."/>
            <person name="Guillou S."/>
            <person name="Cros-Aarteil S."/>
            <person name="Calhoun S."/>
            <person name="Haridas S."/>
            <person name="Kuo A."/>
            <person name="Mondo S."/>
            <person name="Pangilinan J."/>
            <person name="Riley R."/>
            <person name="Labutti K."/>
            <person name="Andreopoulos B."/>
            <person name="Lipzen A."/>
            <person name="Chen C."/>
            <person name="Yanf M."/>
            <person name="Daum C."/>
            <person name="Ng V."/>
            <person name="Clum A."/>
            <person name="Steindorff A."/>
            <person name="Ohm R."/>
            <person name="Martin F."/>
            <person name="Silar P."/>
            <person name="Natvig D."/>
            <person name="Lalanne C."/>
            <person name="Gautier V."/>
            <person name="Ament-Velasquez S.L."/>
            <person name="Kruys A."/>
            <person name="Hutchinson M.I."/>
            <person name="Powell A.J."/>
            <person name="Barry K."/>
            <person name="Miller A.N."/>
            <person name="Grigoriev I.V."/>
            <person name="Debuchy R."/>
            <person name="Gladieux P."/>
            <person name="Thoren M.H."/>
            <person name="Johannesson H."/>
        </authorList>
    </citation>
    <scope>NUCLEOTIDE SEQUENCE</scope>
    <source>
        <strain evidence="2">SMH2532-1</strain>
    </source>
</reference>
<evidence type="ECO:0000313" key="2">
    <source>
        <dbReference type="EMBL" id="KAK0655555.1"/>
    </source>
</evidence>
<dbReference type="EMBL" id="JAULSV010000001">
    <property type="protein sequence ID" value="KAK0655555.1"/>
    <property type="molecule type" value="Genomic_DNA"/>
</dbReference>
<organism evidence="2 3">
    <name type="scientific">Cercophora newfieldiana</name>
    <dbReference type="NCBI Taxonomy" id="92897"/>
    <lineage>
        <taxon>Eukaryota</taxon>
        <taxon>Fungi</taxon>
        <taxon>Dikarya</taxon>
        <taxon>Ascomycota</taxon>
        <taxon>Pezizomycotina</taxon>
        <taxon>Sordariomycetes</taxon>
        <taxon>Sordariomycetidae</taxon>
        <taxon>Sordariales</taxon>
        <taxon>Lasiosphaeriaceae</taxon>
        <taxon>Cercophora</taxon>
    </lineage>
</organism>
<accession>A0AA39YPB9</accession>
<comment type="caution">
    <text evidence="2">The sequence shown here is derived from an EMBL/GenBank/DDBJ whole genome shotgun (WGS) entry which is preliminary data.</text>
</comment>
<feature type="region of interest" description="Disordered" evidence="1">
    <location>
        <begin position="284"/>
        <end position="303"/>
    </location>
</feature>
<dbReference type="PANTHER" id="PTHR37535:SF3">
    <property type="entry name" value="FLUG DOMAIN-CONTAINING PROTEIN"/>
    <property type="match status" value="1"/>
</dbReference>
<feature type="region of interest" description="Disordered" evidence="1">
    <location>
        <begin position="230"/>
        <end position="258"/>
    </location>
</feature>
<protein>
    <submittedName>
        <fullName evidence="2">Uncharacterized protein</fullName>
    </submittedName>
</protein>
<feature type="compositionally biased region" description="Basic and acidic residues" evidence="1">
    <location>
        <begin position="230"/>
        <end position="243"/>
    </location>
</feature>
<sequence length="368" mass="41480">MLGIYTKAFEEAEYKSVDDMLNRPDLEDADYVPLRWKESVLDQTIFRTRYADFCEVFHRLLLVMGLTDFARLYALRLNAASVLRDCLTGAVAGFISHTVSTSEKYYMPHHVKYNLAEKLYKGLASEEKPLFDFLAQFSMKRDPEVPIYATAERMLSIQGRRDVTALRQQIEVAKQELAGSHEEASRVKAKTALARHQAALRRLLSALSDLLVAKARMECCAEAGRLRARGEPTDHLRSPDQRRRGPHSPTPPSSPRSTCFLCGATFSRPHELTRLLHVGKLRESEGKTVQAQSVGTHPMGTWSKHTSLDKDMPRLTCISTAHPSSISLDMSRSLLASVQSSVSLFMARQLRKRTFKDDPEPPGPPPRR</sequence>
<name>A0AA39YPB9_9PEZI</name>
<dbReference type="PANTHER" id="PTHR37535">
    <property type="entry name" value="FLUG DOMAIN PROTEIN"/>
    <property type="match status" value="1"/>
</dbReference>
<evidence type="ECO:0000313" key="3">
    <source>
        <dbReference type="Proteomes" id="UP001174936"/>
    </source>
</evidence>
<dbReference type="AlphaFoldDB" id="A0AA39YPB9"/>
<keyword evidence="3" id="KW-1185">Reference proteome</keyword>